<name>A0A7C8M460_9PLEO</name>
<proteinExistence type="predicted"/>
<gene>
    <name evidence="2" type="ORF">BDV95DRAFT_610645</name>
</gene>
<protein>
    <recommendedName>
        <fullName evidence="1">DUF6590 domain-containing protein</fullName>
    </recommendedName>
</protein>
<keyword evidence="3" id="KW-1185">Reference proteome</keyword>
<dbReference type="Pfam" id="PF20233">
    <property type="entry name" value="DUF6590"/>
    <property type="match status" value="1"/>
</dbReference>
<dbReference type="InterPro" id="IPR046497">
    <property type="entry name" value="DUF6590"/>
</dbReference>
<dbReference type="AlphaFoldDB" id="A0A7C8M460"/>
<organism evidence="2 3">
    <name type="scientific">Massariosphaeria phaeospora</name>
    <dbReference type="NCBI Taxonomy" id="100035"/>
    <lineage>
        <taxon>Eukaryota</taxon>
        <taxon>Fungi</taxon>
        <taxon>Dikarya</taxon>
        <taxon>Ascomycota</taxon>
        <taxon>Pezizomycotina</taxon>
        <taxon>Dothideomycetes</taxon>
        <taxon>Pleosporomycetidae</taxon>
        <taxon>Pleosporales</taxon>
        <taxon>Pleosporales incertae sedis</taxon>
        <taxon>Massariosphaeria</taxon>
    </lineage>
</organism>
<evidence type="ECO:0000313" key="3">
    <source>
        <dbReference type="Proteomes" id="UP000481861"/>
    </source>
</evidence>
<accession>A0A7C8M460</accession>
<evidence type="ECO:0000259" key="1">
    <source>
        <dbReference type="Pfam" id="PF20233"/>
    </source>
</evidence>
<comment type="caution">
    <text evidence="2">The sequence shown here is derived from an EMBL/GenBank/DDBJ whole genome shotgun (WGS) entry which is preliminary data.</text>
</comment>
<sequence>MVTYYDEEVARVKLAFFTKGRAFTVSFAGLCGEPRDRHFIVMRPQPKAALCVEATSYHGRATTAAAGVNADEHAAMVFNRKPVQLRVSEKPLKKKEISVRLEGAEPAESSLLRIDFGRIWVIGHEHRVRVVGTVEPEYMARFESHFMAQAEVYDFSAKKAAA</sequence>
<feature type="domain" description="DUF6590" evidence="1">
    <location>
        <begin position="37"/>
        <end position="143"/>
    </location>
</feature>
<dbReference type="EMBL" id="JAADJZ010000022">
    <property type="protein sequence ID" value="KAF2867739.1"/>
    <property type="molecule type" value="Genomic_DNA"/>
</dbReference>
<evidence type="ECO:0000313" key="2">
    <source>
        <dbReference type="EMBL" id="KAF2867739.1"/>
    </source>
</evidence>
<reference evidence="2 3" key="1">
    <citation type="submission" date="2020-01" db="EMBL/GenBank/DDBJ databases">
        <authorList>
            <consortium name="DOE Joint Genome Institute"/>
            <person name="Haridas S."/>
            <person name="Albert R."/>
            <person name="Binder M."/>
            <person name="Bloem J."/>
            <person name="Labutti K."/>
            <person name="Salamov A."/>
            <person name="Andreopoulos B."/>
            <person name="Baker S.E."/>
            <person name="Barry K."/>
            <person name="Bills G."/>
            <person name="Bluhm B.H."/>
            <person name="Cannon C."/>
            <person name="Castanera R."/>
            <person name="Culley D.E."/>
            <person name="Daum C."/>
            <person name="Ezra D."/>
            <person name="Gonzalez J.B."/>
            <person name="Henrissat B."/>
            <person name="Kuo A."/>
            <person name="Liang C."/>
            <person name="Lipzen A."/>
            <person name="Lutzoni F."/>
            <person name="Magnuson J."/>
            <person name="Mondo S."/>
            <person name="Nolan M."/>
            <person name="Ohm R."/>
            <person name="Pangilinan J."/>
            <person name="Park H.-J.H."/>
            <person name="Ramirez L."/>
            <person name="Alfaro M."/>
            <person name="Sun H."/>
            <person name="Tritt A."/>
            <person name="Yoshinaga Y."/>
            <person name="Zwiers L.-H.L."/>
            <person name="Turgeon B.G."/>
            <person name="Goodwin S.B."/>
            <person name="Spatafora J.W."/>
            <person name="Crous P.W."/>
            <person name="Grigoriev I.V."/>
        </authorList>
    </citation>
    <scope>NUCLEOTIDE SEQUENCE [LARGE SCALE GENOMIC DNA]</scope>
    <source>
        <strain evidence="2 3">CBS 611.86</strain>
    </source>
</reference>
<dbReference type="Proteomes" id="UP000481861">
    <property type="component" value="Unassembled WGS sequence"/>
</dbReference>